<evidence type="ECO:0000313" key="2">
    <source>
        <dbReference type="Proteomes" id="UP000299102"/>
    </source>
</evidence>
<gene>
    <name evidence="1" type="ORF">EVAR_67178_1</name>
</gene>
<protein>
    <submittedName>
        <fullName evidence="1">Uncharacterized protein</fullName>
    </submittedName>
</protein>
<proteinExistence type="predicted"/>
<reference evidence="1 2" key="1">
    <citation type="journal article" date="2019" name="Commun. Biol.">
        <title>The bagworm genome reveals a unique fibroin gene that provides high tensile strength.</title>
        <authorList>
            <person name="Kono N."/>
            <person name="Nakamura H."/>
            <person name="Ohtoshi R."/>
            <person name="Tomita M."/>
            <person name="Numata K."/>
            <person name="Arakawa K."/>
        </authorList>
    </citation>
    <scope>NUCLEOTIDE SEQUENCE [LARGE SCALE GENOMIC DNA]</scope>
</reference>
<dbReference type="AlphaFoldDB" id="A0A4C1ZXP8"/>
<accession>A0A4C1ZXP8</accession>
<comment type="caution">
    <text evidence="1">The sequence shown here is derived from an EMBL/GenBank/DDBJ whole genome shotgun (WGS) entry which is preliminary data.</text>
</comment>
<sequence>MTERDKSRYTEGSVNIGGCFPKSIAPRILIKDTVRACAADRSGAGQGGLRLKRTLITARRYRRRMRTRDIGINFNERSARAHLLPPVVGAENIAANKENCGDRSFAFFICDFEVQTRYGEEKGRFITSSLYEVEYGKEIELGDIFADRELEKS</sequence>
<dbReference type="Proteomes" id="UP000299102">
    <property type="component" value="Unassembled WGS sequence"/>
</dbReference>
<keyword evidence="2" id="KW-1185">Reference proteome</keyword>
<dbReference type="EMBL" id="BGZK01002211">
    <property type="protein sequence ID" value="GBP91804.1"/>
    <property type="molecule type" value="Genomic_DNA"/>
</dbReference>
<organism evidence="1 2">
    <name type="scientific">Eumeta variegata</name>
    <name type="common">Bagworm moth</name>
    <name type="synonym">Eumeta japonica</name>
    <dbReference type="NCBI Taxonomy" id="151549"/>
    <lineage>
        <taxon>Eukaryota</taxon>
        <taxon>Metazoa</taxon>
        <taxon>Ecdysozoa</taxon>
        <taxon>Arthropoda</taxon>
        <taxon>Hexapoda</taxon>
        <taxon>Insecta</taxon>
        <taxon>Pterygota</taxon>
        <taxon>Neoptera</taxon>
        <taxon>Endopterygota</taxon>
        <taxon>Lepidoptera</taxon>
        <taxon>Glossata</taxon>
        <taxon>Ditrysia</taxon>
        <taxon>Tineoidea</taxon>
        <taxon>Psychidae</taxon>
        <taxon>Oiketicinae</taxon>
        <taxon>Eumeta</taxon>
    </lineage>
</organism>
<name>A0A4C1ZXP8_EUMVA</name>
<evidence type="ECO:0000313" key="1">
    <source>
        <dbReference type="EMBL" id="GBP91804.1"/>
    </source>
</evidence>